<proteinExistence type="predicted"/>
<protein>
    <submittedName>
        <fullName evidence="2">Uncharacterized protein</fullName>
    </submittedName>
</protein>
<feature type="compositionally biased region" description="Polar residues" evidence="1">
    <location>
        <begin position="148"/>
        <end position="159"/>
    </location>
</feature>
<comment type="caution">
    <text evidence="2">The sequence shown here is derived from an EMBL/GenBank/DDBJ whole genome shotgun (WGS) entry which is preliminary data.</text>
</comment>
<evidence type="ECO:0000256" key="1">
    <source>
        <dbReference type="SAM" id="MobiDB-lite"/>
    </source>
</evidence>
<feature type="region of interest" description="Disordered" evidence="1">
    <location>
        <begin position="120"/>
        <end position="166"/>
    </location>
</feature>
<reference evidence="2 3" key="1">
    <citation type="journal article" date="2021" name="J. Hered.">
        <title>A chromosome-level genome assembly of the parasitoid wasp, Cotesia glomerata (Hymenoptera: Braconidae).</title>
        <authorList>
            <person name="Pinto B.J."/>
            <person name="Weis J.J."/>
            <person name="Gamble T."/>
            <person name="Ode P.J."/>
            <person name="Paul R."/>
            <person name="Zaspel J.M."/>
        </authorList>
    </citation>
    <scope>NUCLEOTIDE SEQUENCE [LARGE SCALE GENOMIC DNA]</scope>
    <source>
        <strain evidence="2">CgM1</strain>
    </source>
</reference>
<evidence type="ECO:0000313" key="3">
    <source>
        <dbReference type="Proteomes" id="UP000826195"/>
    </source>
</evidence>
<keyword evidence="3" id="KW-1185">Reference proteome</keyword>
<dbReference type="AlphaFoldDB" id="A0AAV7I6S7"/>
<accession>A0AAV7I6S7</accession>
<feature type="region of interest" description="Disordered" evidence="1">
    <location>
        <begin position="177"/>
        <end position="196"/>
    </location>
</feature>
<name>A0AAV7I6S7_COTGL</name>
<dbReference type="EMBL" id="JAHXZJ010002237">
    <property type="protein sequence ID" value="KAH0545751.1"/>
    <property type="molecule type" value="Genomic_DNA"/>
</dbReference>
<sequence>MIALLLLVGVCGAAVIPMESMLKIQTKLNDFSIESANYMQSPLYSHQPRLFLYNYLQVDPQKSYPVLNYPYGNPGDAYVASSFNYYGSPLYNYGFQLSPQVFTNVQPFIPHYVPQQPSYVPQQPNYVPQQPNYVPQQPSYVPQEPSYVPQQPISTTTQRPFDDDGIEKLDEKVDPNLEMNSFNSNENSDDDSVKEPKVDSFLEREDISILEPNNEDHILALDSKDNHNHLTSLSKFSMVQAFLHKFNNHSR</sequence>
<evidence type="ECO:0000313" key="2">
    <source>
        <dbReference type="EMBL" id="KAH0545751.1"/>
    </source>
</evidence>
<dbReference type="Proteomes" id="UP000826195">
    <property type="component" value="Unassembled WGS sequence"/>
</dbReference>
<gene>
    <name evidence="2" type="ORF">KQX54_002857</name>
</gene>
<organism evidence="2 3">
    <name type="scientific">Cotesia glomerata</name>
    <name type="common">Lepidopteran parasitic wasp</name>
    <name type="synonym">Apanteles glomeratus</name>
    <dbReference type="NCBI Taxonomy" id="32391"/>
    <lineage>
        <taxon>Eukaryota</taxon>
        <taxon>Metazoa</taxon>
        <taxon>Ecdysozoa</taxon>
        <taxon>Arthropoda</taxon>
        <taxon>Hexapoda</taxon>
        <taxon>Insecta</taxon>
        <taxon>Pterygota</taxon>
        <taxon>Neoptera</taxon>
        <taxon>Endopterygota</taxon>
        <taxon>Hymenoptera</taxon>
        <taxon>Apocrita</taxon>
        <taxon>Ichneumonoidea</taxon>
        <taxon>Braconidae</taxon>
        <taxon>Microgastrinae</taxon>
        <taxon>Cotesia</taxon>
    </lineage>
</organism>
<feature type="compositionally biased region" description="Low complexity" evidence="1">
    <location>
        <begin position="120"/>
        <end position="143"/>
    </location>
</feature>